<dbReference type="PANTHER" id="PTHR31050:SF3">
    <property type="entry name" value="OS08G0412800 PROTEIN"/>
    <property type="match status" value="1"/>
</dbReference>
<organism evidence="1 2">
    <name type="scientific">Nelumbo nucifera</name>
    <name type="common">Sacred lotus</name>
    <dbReference type="NCBI Taxonomy" id="4432"/>
    <lineage>
        <taxon>Eukaryota</taxon>
        <taxon>Viridiplantae</taxon>
        <taxon>Streptophyta</taxon>
        <taxon>Embryophyta</taxon>
        <taxon>Tracheophyta</taxon>
        <taxon>Spermatophyta</taxon>
        <taxon>Magnoliopsida</taxon>
        <taxon>Proteales</taxon>
        <taxon>Nelumbonaceae</taxon>
        <taxon>Nelumbo</taxon>
    </lineage>
</organism>
<accession>A0A822ZJD8</accession>
<sequence length="297" mass="34185">MYVTRPLSLYRQPHSSLSLPPPEGPNSSYIVIQDEESVDTCCIGLCKDYKLRDLPFLQNKMLTVRHPLSSNPYYVIKAHGRHKECVSDVKPKALDHQDIYQQFEITLWQGFCGPSRGGFTAKSVAPDGIPPQFLRRKGWEIYASTPKHYQLGEAQGLDASLRAHLPDLDFTPETKISRTVIVGKDQIKRSMFYEVTLEQQWEQIYACENILSESNTVAIDVYVQKETFPKHKQKNNNFLFHLQGKENRGNREEERGRERREIGGERGRILEARCCCSCIMRSGKTNSVFLRMGQGWR</sequence>
<evidence type="ECO:0000313" key="1">
    <source>
        <dbReference type="EMBL" id="DAD43126.1"/>
    </source>
</evidence>
<name>A0A822ZJD8_NELNU</name>
<proteinExistence type="predicted"/>
<dbReference type="InterPro" id="IPR010683">
    <property type="entry name" value="DUF1262"/>
</dbReference>
<dbReference type="Pfam" id="PF06880">
    <property type="entry name" value="DUF1262"/>
    <property type="match status" value="1"/>
</dbReference>
<dbReference type="PANTHER" id="PTHR31050">
    <property type="entry name" value="OS08G0413200 PROTEIN"/>
    <property type="match status" value="1"/>
</dbReference>
<dbReference type="EMBL" id="DUZY01000006">
    <property type="protein sequence ID" value="DAD43126.1"/>
    <property type="molecule type" value="Genomic_DNA"/>
</dbReference>
<dbReference type="Proteomes" id="UP000607653">
    <property type="component" value="Unassembled WGS sequence"/>
</dbReference>
<protein>
    <submittedName>
        <fullName evidence="1">Uncharacterized protein</fullName>
    </submittedName>
</protein>
<dbReference type="AlphaFoldDB" id="A0A822ZJD8"/>
<gene>
    <name evidence="1" type="ORF">HUJ06_001356</name>
</gene>
<keyword evidence="2" id="KW-1185">Reference proteome</keyword>
<reference evidence="1 2" key="1">
    <citation type="journal article" date="2020" name="Mol. Biol. Evol.">
        <title>Distinct Expression and Methylation Patterns for Genes with Different Fates following a Single Whole-Genome Duplication in Flowering Plants.</title>
        <authorList>
            <person name="Shi T."/>
            <person name="Rahmani R.S."/>
            <person name="Gugger P.F."/>
            <person name="Wang M."/>
            <person name="Li H."/>
            <person name="Zhang Y."/>
            <person name="Li Z."/>
            <person name="Wang Q."/>
            <person name="Van de Peer Y."/>
            <person name="Marchal K."/>
            <person name="Chen J."/>
        </authorList>
    </citation>
    <scope>NUCLEOTIDE SEQUENCE [LARGE SCALE GENOMIC DNA]</scope>
    <source>
        <tissue evidence="1">Leaf</tissue>
    </source>
</reference>
<evidence type="ECO:0000313" key="2">
    <source>
        <dbReference type="Proteomes" id="UP000607653"/>
    </source>
</evidence>
<comment type="caution">
    <text evidence="1">The sequence shown here is derived from an EMBL/GenBank/DDBJ whole genome shotgun (WGS) entry which is preliminary data.</text>
</comment>